<keyword evidence="8" id="KW-1185">Reference proteome</keyword>
<sequence length="496" mass="52397">MQRDLVAGIDSSTQSCTIVLRRLEDGAVVAEARKPHPQTTPPRSEQAPEAWWQALVSAFGELTAYLPRIAGISVGGQGHGLVMLGADGLPLRDAKLWNDTEAARDALELRGKLSLTEWAQRTGSVPAPALTISKLAWTERVFPGLVSQAKRIMLPSDYLLYRLSGLAATERGVSSGTGYFNPFTNKWDYSLADLAVPGIDWEPVLPTIIGSSDASGQVQRIEGLEALEGAVVGAGSGDNMTAALGMGVREGDVVISFGTSGTLYGRTPIGIKDDTGSINGYADATDAFLPMITTLNSAKVTDAFRRILGVTTDEFDTMALAAEPGARGLVLVPYLDGERTPNLPNATGVLAGIRSDIEPGQIARAAVEGVICGLLEGGDLLAAEGLETDGRLIVTGGASRSRAYRQILADLTGKQIWSCNLPEAAAAGAAVQAAAAVEGRHTSQVAEQWEPRYEVVAEPRDVNVGRMEEVRGAYRAALPLGTWRKDNDRHDAAPTA</sequence>
<dbReference type="Proteomes" id="UP000219972">
    <property type="component" value="Unassembled WGS sequence"/>
</dbReference>
<protein>
    <submittedName>
        <fullName evidence="7">Xylulose kinase</fullName>
    </submittedName>
</protein>
<dbReference type="SUPFAM" id="SSF53067">
    <property type="entry name" value="Actin-like ATPase domain"/>
    <property type="match status" value="2"/>
</dbReference>
<dbReference type="CDD" id="cd07809">
    <property type="entry name" value="ASKHA_NBD_FGGY_BaXK-like"/>
    <property type="match status" value="1"/>
</dbReference>
<dbReference type="Gene3D" id="3.30.420.40">
    <property type="match status" value="2"/>
</dbReference>
<accession>A0ABX4J5E7</accession>
<dbReference type="PANTHER" id="PTHR43095:SF5">
    <property type="entry name" value="XYLULOSE KINASE"/>
    <property type="match status" value="1"/>
</dbReference>
<feature type="domain" description="Carbohydrate kinase FGGY N-terminal" evidence="5">
    <location>
        <begin position="6"/>
        <end position="245"/>
    </location>
</feature>
<proteinExistence type="inferred from homology"/>
<evidence type="ECO:0000256" key="3">
    <source>
        <dbReference type="ARBA" id="ARBA00022777"/>
    </source>
</evidence>
<dbReference type="RefSeq" id="WP_097544094.1">
    <property type="nucleotide sequence ID" value="NZ_NWSK01000026.1"/>
</dbReference>
<evidence type="ECO:0000256" key="1">
    <source>
        <dbReference type="ARBA" id="ARBA00009156"/>
    </source>
</evidence>
<dbReference type="InterPro" id="IPR050406">
    <property type="entry name" value="FGGY_Carb_Kinase"/>
</dbReference>
<dbReference type="InterPro" id="IPR018485">
    <property type="entry name" value="FGGY_C"/>
</dbReference>
<evidence type="ECO:0000256" key="4">
    <source>
        <dbReference type="RuleBase" id="RU003733"/>
    </source>
</evidence>
<keyword evidence="2 4" id="KW-0808">Transferase</keyword>
<dbReference type="Pfam" id="PF00370">
    <property type="entry name" value="FGGY_N"/>
    <property type="match status" value="1"/>
</dbReference>
<dbReference type="EMBL" id="NWSL01000015">
    <property type="protein sequence ID" value="PDS49651.1"/>
    <property type="molecule type" value="Genomic_DNA"/>
</dbReference>
<evidence type="ECO:0000313" key="7">
    <source>
        <dbReference type="EMBL" id="PDS49651.1"/>
    </source>
</evidence>
<organism evidence="7 8">
    <name type="scientific">Rhizobium anhuiense</name>
    <dbReference type="NCBI Taxonomy" id="1184720"/>
    <lineage>
        <taxon>Bacteria</taxon>
        <taxon>Pseudomonadati</taxon>
        <taxon>Pseudomonadota</taxon>
        <taxon>Alphaproteobacteria</taxon>
        <taxon>Hyphomicrobiales</taxon>
        <taxon>Rhizobiaceae</taxon>
        <taxon>Rhizobium/Agrobacterium group</taxon>
        <taxon>Rhizobium</taxon>
    </lineage>
</organism>
<dbReference type="GO" id="GO:0016301">
    <property type="term" value="F:kinase activity"/>
    <property type="evidence" value="ECO:0007669"/>
    <property type="project" value="UniProtKB-KW"/>
</dbReference>
<comment type="caution">
    <text evidence="7">The sequence shown here is derived from an EMBL/GenBank/DDBJ whole genome shotgun (WGS) entry which is preliminary data.</text>
</comment>
<keyword evidence="3 4" id="KW-0418">Kinase</keyword>
<dbReference type="Pfam" id="PF02782">
    <property type="entry name" value="FGGY_C"/>
    <property type="match status" value="1"/>
</dbReference>
<dbReference type="PIRSF" id="PIRSF000538">
    <property type="entry name" value="GlpK"/>
    <property type="match status" value="1"/>
</dbReference>
<dbReference type="InterPro" id="IPR000577">
    <property type="entry name" value="Carb_kinase_FGGY"/>
</dbReference>
<reference evidence="7 8" key="1">
    <citation type="submission" date="2017-09" db="EMBL/GenBank/DDBJ databases">
        <title>Comparative genomics of rhizobia isolated from Phaseolus vulgaris in China.</title>
        <authorList>
            <person name="Tong W."/>
        </authorList>
    </citation>
    <scope>NUCLEOTIDE SEQUENCE [LARGE SCALE GENOMIC DNA]</scope>
    <source>
        <strain evidence="7 8">Y27</strain>
    </source>
</reference>
<name>A0ABX4J5E7_9HYPH</name>
<feature type="domain" description="Carbohydrate kinase FGGY C-terminal" evidence="6">
    <location>
        <begin position="254"/>
        <end position="436"/>
    </location>
</feature>
<dbReference type="PROSITE" id="PS00445">
    <property type="entry name" value="FGGY_KINASES_2"/>
    <property type="match status" value="1"/>
</dbReference>
<evidence type="ECO:0000256" key="2">
    <source>
        <dbReference type="ARBA" id="ARBA00022679"/>
    </source>
</evidence>
<comment type="similarity">
    <text evidence="1 4">Belongs to the FGGY kinase family.</text>
</comment>
<dbReference type="InterPro" id="IPR043129">
    <property type="entry name" value="ATPase_NBD"/>
</dbReference>
<evidence type="ECO:0000259" key="6">
    <source>
        <dbReference type="Pfam" id="PF02782"/>
    </source>
</evidence>
<evidence type="ECO:0000259" key="5">
    <source>
        <dbReference type="Pfam" id="PF00370"/>
    </source>
</evidence>
<dbReference type="InterPro" id="IPR018484">
    <property type="entry name" value="FGGY_N"/>
</dbReference>
<dbReference type="InterPro" id="IPR018483">
    <property type="entry name" value="Carb_kinase_FGGY_CS"/>
</dbReference>
<gene>
    <name evidence="7" type="ORF">CO662_22945</name>
</gene>
<evidence type="ECO:0000313" key="8">
    <source>
        <dbReference type="Proteomes" id="UP000219972"/>
    </source>
</evidence>
<dbReference type="PANTHER" id="PTHR43095">
    <property type="entry name" value="SUGAR KINASE"/>
    <property type="match status" value="1"/>
</dbReference>